<accession>A0ABD0SY13</accession>
<evidence type="ECO:0000313" key="1">
    <source>
        <dbReference type="EMBL" id="KAL0830535.1"/>
    </source>
</evidence>
<dbReference type="Proteomes" id="UP001549921">
    <property type="component" value="Unassembled WGS sequence"/>
</dbReference>
<dbReference type="Proteomes" id="UP001549920">
    <property type="component" value="Unassembled WGS sequence"/>
</dbReference>
<protein>
    <submittedName>
        <fullName evidence="1">Uncharacterized protein</fullName>
    </submittedName>
</protein>
<evidence type="ECO:0000313" key="4">
    <source>
        <dbReference type="Proteomes" id="UP001549921"/>
    </source>
</evidence>
<keyword evidence="3" id="KW-1185">Reference proteome</keyword>
<dbReference type="AlphaFoldDB" id="A0ABD0SY13"/>
<reference evidence="3 4" key="1">
    <citation type="submission" date="2024-06" db="EMBL/GenBank/DDBJ databases">
        <title>A chromosome-level genome assembly of beet webworm, Loxostege sticticalis.</title>
        <authorList>
            <person name="Zhang Y."/>
        </authorList>
    </citation>
    <scope>NUCLEOTIDE SEQUENCE [LARGE SCALE GENOMIC DNA]</scope>
    <source>
        <strain evidence="2">AQ026</strain>
        <strain evidence="1">AQ028</strain>
        <tissue evidence="1">Male pupae</tissue>
        <tissue evidence="2">Whole body</tissue>
    </source>
</reference>
<dbReference type="EMBL" id="JBEUOH010000013">
    <property type="protein sequence ID" value="KAL0880112.1"/>
    <property type="molecule type" value="Genomic_DNA"/>
</dbReference>
<proteinExistence type="predicted"/>
<dbReference type="EMBL" id="JBEDNZ010000013">
    <property type="protein sequence ID" value="KAL0830535.1"/>
    <property type="molecule type" value="Genomic_DNA"/>
</dbReference>
<gene>
    <name evidence="2" type="ORF">ABMA27_002600</name>
    <name evidence="1" type="ORF">ABMA28_002694</name>
</gene>
<evidence type="ECO:0000313" key="2">
    <source>
        <dbReference type="EMBL" id="KAL0880112.1"/>
    </source>
</evidence>
<name>A0ABD0SY13_LOXSC</name>
<comment type="caution">
    <text evidence="1">The sequence shown here is derived from an EMBL/GenBank/DDBJ whole genome shotgun (WGS) entry which is preliminary data.</text>
</comment>
<evidence type="ECO:0000313" key="3">
    <source>
        <dbReference type="Proteomes" id="UP001549920"/>
    </source>
</evidence>
<sequence>MSQSQMPMACGAHCGTPGNCSPYCYYYNYGGGPIQIVDNPPPCYPPSHCPPHCPPQYPPPCHPQYPPSCCPNCPNNPSNYGHNCACHQTR</sequence>
<organism evidence="1 4">
    <name type="scientific">Loxostege sticticalis</name>
    <name type="common">Beet webworm moth</name>
    <dbReference type="NCBI Taxonomy" id="481309"/>
    <lineage>
        <taxon>Eukaryota</taxon>
        <taxon>Metazoa</taxon>
        <taxon>Ecdysozoa</taxon>
        <taxon>Arthropoda</taxon>
        <taxon>Hexapoda</taxon>
        <taxon>Insecta</taxon>
        <taxon>Pterygota</taxon>
        <taxon>Neoptera</taxon>
        <taxon>Endopterygota</taxon>
        <taxon>Lepidoptera</taxon>
        <taxon>Glossata</taxon>
        <taxon>Ditrysia</taxon>
        <taxon>Pyraloidea</taxon>
        <taxon>Crambidae</taxon>
        <taxon>Pyraustinae</taxon>
        <taxon>Loxostege</taxon>
    </lineage>
</organism>